<name>A0ABV3ZG47_9BACT</name>
<keyword evidence="2" id="KW-0227">DNA damage</keyword>
<dbReference type="InterPro" id="IPR036388">
    <property type="entry name" value="WH-like_DNA-bd_sf"/>
</dbReference>
<accession>A0ABV3ZG47</accession>
<evidence type="ECO:0000256" key="2">
    <source>
        <dbReference type="ARBA" id="ARBA00022763"/>
    </source>
</evidence>
<evidence type="ECO:0000259" key="4">
    <source>
        <dbReference type="Pfam" id="PF02481"/>
    </source>
</evidence>
<gene>
    <name evidence="7" type="primary">dprA</name>
    <name evidence="7" type="ORF">QTN47_11205</name>
</gene>
<reference evidence="7 8" key="1">
    <citation type="submission" date="2023-07" db="EMBL/GenBank/DDBJ databases">
        <authorList>
            <person name="Lian W.-H."/>
        </authorList>
    </citation>
    <scope>NUCLEOTIDE SEQUENCE [LARGE SCALE GENOMIC DNA]</scope>
    <source>
        <strain evidence="7 8">SYSU DXS3180</strain>
    </source>
</reference>
<evidence type="ECO:0000313" key="7">
    <source>
        <dbReference type="EMBL" id="MEX6688066.1"/>
    </source>
</evidence>
<dbReference type="InterPro" id="IPR010994">
    <property type="entry name" value="RuvA_2-like"/>
</dbReference>
<sequence>MTGNLLYQIALTLVPNIGCVQAKILMEHFGDVTEVFRASFKELSSIEKIGEIRAKSIKSFDDFNVAENEIEFIEKYKIEPLFITDKEYPQRLLHCYDCPTLLYYKGNTDLNASKIISVIGTRHHTDYGKQLTEKFISDLQDHHVLVVSGLAFGIDGIAHKSSLSNNLSTIGVLAHGLDIIYPAQHTSLAKEMILHGGILTEHRRACKPDKHNFPKRNRIVAGMADATIVIETALKGGSMITAELANNYNRDVFAFPGKTTDLKSTGCNHLIRSNKAMLIQSASEVIEMMGWEQRKKKTVQRQLFVDVTDEERMLIQILQEKEEVHIDTLYQETGLSSSSVAAAILAMELKGMLATLPGKRYRLI</sequence>
<dbReference type="PANTHER" id="PTHR43022:SF1">
    <property type="entry name" value="PROTEIN SMF"/>
    <property type="match status" value="1"/>
</dbReference>
<evidence type="ECO:0000256" key="3">
    <source>
        <dbReference type="ARBA" id="ARBA00023204"/>
    </source>
</evidence>
<dbReference type="SUPFAM" id="SSF102405">
    <property type="entry name" value="MCP/YpsA-like"/>
    <property type="match status" value="1"/>
</dbReference>
<dbReference type="Pfam" id="PF02481">
    <property type="entry name" value="DNA_processg_A"/>
    <property type="match status" value="1"/>
</dbReference>
<keyword evidence="8" id="KW-1185">Reference proteome</keyword>
<dbReference type="Pfam" id="PF12826">
    <property type="entry name" value="HHH_2"/>
    <property type="match status" value="1"/>
</dbReference>
<dbReference type="EMBL" id="JAULBC010000003">
    <property type="protein sequence ID" value="MEX6688066.1"/>
    <property type="molecule type" value="Genomic_DNA"/>
</dbReference>
<keyword evidence="3" id="KW-0234">DNA repair</keyword>
<feature type="domain" description="Smf/DprA SLOG" evidence="4">
    <location>
        <begin position="81"/>
        <end position="289"/>
    </location>
</feature>
<evidence type="ECO:0000256" key="1">
    <source>
        <dbReference type="ARBA" id="ARBA00006525"/>
    </source>
</evidence>
<protein>
    <submittedName>
        <fullName evidence="7">DNA-processing protein DprA</fullName>
    </submittedName>
</protein>
<evidence type="ECO:0000259" key="5">
    <source>
        <dbReference type="Pfam" id="PF12826"/>
    </source>
</evidence>
<feature type="domain" description="DprA winged helix" evidence="6">
    <location>
        <begin position="307"/>
        <end position="359"/>
    </location>
</feature>
<dbReference type="InterPro" id="IPR041614">
    <property type="entry name" value="DprA_WH"/>
</dbReference>
<proteinExistence type="inferred from homology"/>
<organism evidence="7 8">
    <name type="scientific">Danxiaibacter flavus</name>
    <dbReference type="NCBI Taxonomy" id="3049108"/>
    <lineage>
        <taxon>Bacteria</taxon>
        <taxon>Pseudomonadati</taxon>
        <taxon>Bacteroidota</taxon>
        <taxon>Chitinophagia</taxon>
        <taxon>Chitinophagales</taxon>
        <taxon>Chitinophagaceae</taxon>
        <taxon>Danxiaibacter</taxon>
    </lineage>
</organism>
<evidence type="ECO:0000313" key="8">
    <source>
        <dbReference type="Proteomes" id="UP001560573"/>
    </source>
</evidence>
<dbReference type="Pfam" id="PF17782">
    <property type="entry name" value="WHD_DprA"/>
    <property type="match status" value="1"/>
</dbReference>
<dbReference type="InterPro" id="IPR003488">
    <property type="entry name" value="DprA"/>
</dbReference>
<dbReference type="InterPro" id="IPR041663">
    <property type="entry name" value="DisA/LigA_HHH"/>
</dbReference>
<dbReference type="Proteomes" id="UP001560573">
    <property type="component" value="Unassembled WGS sequence"/>
</dbReference>
<comment type="caution">
    <text evidence="7">The sequence shown here is derived from an EMBL/GenBank/DDBJ whole genome shotgun (WGS) entry which is preliminary data.</text>
</comment>
<dbReference type="InterPro" id="IPR057666">
    <property type="entry name" value="DrpA_SLOG"/>
</dbReference>
<dbReference type="PANTHER" id="PTHR43022">
    <property type="entry name" value="PROTEIN SMF"/>
    <property type="match status" value="1"/>
</dbReference>
<feature type="domain" description="DisA/LigA helix-hairpin-helix motif" evidence="5">
    <location>
        <begin position="14"/>
        <end position="60"/>
    </location>
</feature>
<dbReference type="SUPFAM" id="SSF47781">
    <property type="entry name" value="RuvA domain 2-like"/>
    <property type="match status" value="1"/>
</dbReference>
<evidence type="ECO:0000259" key="6">
    <source>
        <dbReference type="Pfam" id="PF17782"/>
    </source>
</evidence>
<dbReference type="Gene3D" id="1.10.10.10">
    <property type="entry name" value="Winged helix-like DNA-binding domain superfamily/Winged helix DNA-binding domain"/>
    <property type="match status" value="1"/>
</dbReference>
<comment type="similarity">
    <text evidence="1">Belongs to the DprA/Smf family.</text>
</comment>
<dbReference type="NCBIfam" id="TIGR00732">
    <property type="entry name" value="dprA"/>
    <property type="match status" value="1"/>
</dbReference>
<dbReference type="RefSeq" id="WP_369329473.1">
    <property type="nucleotide sequence ID" value="NZ_JAULBC010000003.1"/>
</dbReference>
<dbReference type="Gene3D" id="3.40.50.450">
    <property type="match status" value="1"/>
</dbReference>